<protein>
    <recommendedName>
        <fullName evidence="6">FAD-binding domain-containing protein</fullName>
    </recommendedName>
</protein>
<evidence type="ECO:0000256" key="4">
    <source>
        <dbReference type="ARBA" id="ARBA00023002"/>
    </source>
</evidence>
<evidence type="ECO:0000259" key="6">
    <source>
        <dbReference type="Pfam" id="PF01494"/>
    </source>
</evidence>
<dbReference type="Gene3D" id="3.50.50.60">
    <property type="entry name" value="FAD/NAD(P)-binding domain"/>
    <property type="match status" value="1"/>
</dbReference>
<dbReference type="GO" id="GO:0016709">
    <property type="term" value="F:oxidoreductase activity, acting on paired donors, with incorporation or reduction of molecular oxygen, NAD(P)H as one donor, and incorporation of one atom of oxygen"/>
    <property type="evidence" value="ECO:0007669"/>
    <property type="project" value="UniProtKB-ARBA"/>
</dbReference>
<dbReference type="PRINTS" id="PR00420">
    <property type="entry name" value="RNGMNOXGNASE"/>
</dbReference>
<dbReference type="Proteomes" id="UP000249363">
    <property type="component" value="Unassembled WGS sequence"/>
</dbReference>
<dbReference type="InterPro" id="IPR036188">
    <property type="entry name" value="FAD/NAD-bd_sf"/>
</dbReference>
<keyword evidence="3" id="KW-0274">FAD</keyword>
<dbReference type="EMBL" id="MIKG01000010">
    <property type="protein sequence ID" value="RAO69864.1"/>
    <property type="molecule type" value="Genomic_DNA"/>
</dbReference>
<comment type="cofactor">
    <cofactor evidence="1">
        <name>FAD</name>
        <dbReference type="ChEBI" id="CHEBI:57692"/>
    </cofactor>
</comment>
<dbReference type="RefSeq" id="XP_040734380.1">
    <property type="nucleotide sequence ID" value="XM_040878399.1"/>
</dbReference>
<keyword evidence="8" id="KW-1185">Reference proteome</keyword>
<reference evidence="7 8" key="1">
    <citation type="journal article" date="2017" name="Biotechnol. Biofuels">
        <title>Differential beta-glucosidase expression as a function of carbon source availability in Talaromyces amestolkiae: a genomic and proteomic approach.</title>
        <authorList>
            <person name="de Eugenio L.I."/>
            <person name="Mendez-Liter J.A."/>
            <person name="Nieto-Dominguez M."/>
            <person name="Alonso L."/>
            <person name="Gil-Munoz J."/>
            <person name="Barriuso J."/>
            <person name="Prieto A."/>
            <person name="Martinez M.J."/>
        </authorList>
    </citation>
    <scope>NUCLEOTIDE SEQUENCE [LARGE SCALE GENOMIC DNA]</scope>
    <source>
        <strain evidence="7 8">CIB</strain>
    </source>
</reference>
<dbReference type="STRING" id="1196081.A0A364L255"/>
<proteinExistence type="predicted"/>
<evidence type="ECO:0000256" key="3">
    <source>
        <dbReference type="ARBA" id="ARBA00022827"/>
    </source>
</evidence>
<evidence type="ECO:0000313" key="7">
    <source>
        <dbReference type="EMBL" id="RAO69864.1"/>
    </source>
</evidence>
<dbReference type="OrthoDB" id="2690153at2759"/>
<evidence type="ECO:0000256" key="1">
    <source>
        <dbReference type="ARBA" id="ARBA00001974"/>
    </source>
</evidence>
<dbReference type="GeneID" id="63795092"/>
<dbReference type="AlphaFoldDB" id="A0A364L255"/>
<feature type="region of interest" description="Disordered" evidence="5">
    <location>
        <begin position="92"/>
        <end position="128"/>
    </location>
</feature>
<dbReference type="PANTHER" id="PTHR43004">
    <property type="entry name" value="TRK SYSTEM POTASSIUM UPTAKE PROTEIN"/>
    <property type="match status" value="1"/>
</dbReference>
<dbReference type="Pfam" id="PF21274">
    <property type="entry name" value="Rng_hyd_C"/>
    <property type="match status" value="1"/>
</dbReference>
<dbReference type="Pfam" id="PF01494">
    <property type="entry name" value="FAD_binding_3"/>
    <property type="match status" value="1"/>
</dbReference>
<evidence type="ECO:0000256" key="5">
    <source>
        <dbReference type="SAM" id="MobiDB-lite"/>
    </source>
</evidence>
<keyword evidence="4" id="KW-0560">Oxidoreductase</keyword>
<dbReference type="InterPro" id="IPR002938">
    <property type="entry name" value="FAD-bd"/>
</dbReference>
<comment type="caution">
    <text evidence="7">The sequence shown here is derived from an EMBL/GenBank/DDBJ whole genome shotgun (WGS) entry which is preliminary data.</text>
</comment>
<dbReference type="InterPro" id="IPR050641">
    <property type="entry name" value="RIFMO-like"/>
</dbReference>
<dbReference type="GO" id="GO:0071949">
    <property type="term" value="F:FAD binding"/>
    <property type="evidence" value="ECO:0007669"/>
    <property type="project" value="InterPro"/>
</dbReference>
<feature type="domain" description="FAD-binding" evidence="6">
    <location>
        <begin position="8"/>
        <end position="385"/>
    </location>
</feature>
<dbReference type="Gene3D" id="3.40.30.120">
    <property type="match status" value="1"/>
</dbReference>
<evidence type="ECO:0000313" key="8">
    <source>
        <dbReference type="Proteomes" id="UP000249363"/>
    </source>
</evidence>
<name>A0A364L255_TALAM</name>
<keyword evidence="2" id="KW-0285">Flavoprotein</keyword>
<gene>
    <name evidence="7" type="ORF">BHQ10_005876</name>
</gene>
<dbReference type="PANTHER" id="PTHR43004:SF19">
    <property type="entry name" value="BINDING MONOOXYGENASE, PUTATIVE (JCVI)-RELATED"/>
    <property type="match status" value="1"/>
</dbReference>
<dbReference type="Gene3D" id="3.30.9.10">
    <property type="entry name" value="D-Amino Acid Oxidase, subunit A, domain 2"/>
    <property type="match status" value="1"/>
</dbReference>
<accession>A0A364L255</accession>
<organism evidence="7 8">
    <name type="scientific">Talaromyces amestolkiae</name>
    <dbReference type="NCBI Taxonomy" id="1196081"/>
    <lineage>
        <taxon>Eukaryota</taxon>
        <taxon>Fungi</taxon>
        <taxon>Dikarya</taxon>
        <taxon>Ascomycota</taxon>
        <taxon>Pezizomycotina</taxon>
        <taxon>Eurotiomycetes</taxon>
        <taxon>Eurotiomycetidae</taxon>
        <taxon>Eurotiales</taxon>
        <taxon>Trichocomaceae</taxon>
        <taxon>Talaromyces</taxon>
        <taxon>Talaromyces sect. Talaromyces</taxon>
    </lineage>
</organism>
<evidence type="ECO:0000256" key="2">
    <source>
        <dbReference type="ARBA" id="ARBA00022630"/>
    </source>
</evidence>
<dbReference type="SUPFAM" id="SSF51905">
    <property type="entry name" value="FAD/NAD(P)-binding domain"/>
    <property type="match status" value="1"/>
</dbReference>
<sequence>MAASPSQTAAIIVGGSLVGLCSAIFLRTKNVPVILIERHLGSSLHPRAMGFTVRTLETFREVDLERRMPKAAVKESGRPRRMNVESLSGKWNEEVAWTKPTNSGEGKQEKAKQQSEPPSKGSAGGHINLFGETEYSPCHGSAVAQDALEPVLRSRALELGADIRMGWEMTQWKEDSDGVIVTAVDRSGFDKIEIRGRYLIACDGSRSSIRNDLGIQMKGVGQLRTMRSILFRCSVINKFLDIGISQWMIHNDTMDGFLTTYRDGRWALMVFLKDGQSQLTWDIDTQRRMIRLAVGENLPLSDEDIDLITTGQWDLSAEVAEKFSQGRVFLAGDAAHTLPPTRGGYGANTGIADTHNLAWKIAAVLEGHANPSLLDTYNAERRPIALLRHEQTFLRDDYKQYLPAESPWRESPRPIFDDIAMELGQIYRSDAVLLDETDQALLADELETGMIAKRPEVWRGCPGSRAPHIWLLGQDGERISTLDLFGSGWVVLSEDEATSNTIITESLATLKVPLGIKYVRIGATGSYRPELDSASFAETFGIGHHGLVLVRPDGYIAWRAVETPTVKEFVEALLKVSHTVEV</sequence>